<dbReference type="Proteomes" id="UP001497497">
    <property type="component" value="Unassembled WGS sequence"/>
</dbReference>
<feature type="region of interest" description="Disordered" evidence="1">
    <location>
        <begin position="1"/>
        <end position="83"/>
    </location>
</feature>
<accession>A0AAV2H1T7</accession>
<name>A0AAV2H1T7_LYMST</name>
<gene>
    <name evidence="2" type="ORF">GSLYS_00001817001</name>
</gene>
<reference evidence="2 3" key="1">
    <citation type="submission" date="2024-04" db="EMBL/GenBank/DDBJ databases">
        <authorList>
            <consortium name="Genoscope - CEA"/>
            <person name="William W."/>
        </authorList>
    </citation>
    <scope>NUCLEOTIDE SEQUENCE [LARGE SCALE GENOMIC DNA]</scope>
</reference>
<evidence type="ECO:0008006" key="4">
    <source>
        <dbReference type="Google" id="ProtNLM"/>
    </source>
</evidence>
<proteinExistence type="predicted"/>
<comment type="caution">
    <text evidence="2">The sequence shown here is derived from an EMBL/GenBank/DDBJ whole genome shotgun (WGS) entry which is preliminary data.</text>
</comment>
<evidence type="ECO:0000313" key="3">
    <source>
        <dbReference type="Proteomes" id="UP001497497"/>
    </source>
</evidence>
<evidence type="ECO:0000256" key="1">
    <source>
        <dbReference type="SAM" id="MobiDB-lite"/>
    </source>
</evidence>
<feature type="compositionally biased region" description="Low complexity" evidence="1">
    <location>
        <begin position="34"/>
        <end position="46"/>
    </location>
</feature>
<organism evidence="2 3">
    <name type="scientific">Lymnaea stagnalis</name>
    <name type="common">Great pond snail</name>
    <name type="synonym">Helix stagnalis</name>
    <dbReference type="NCBI Taxonomy" id="6523"/>
    <lineage>
        <taxon>Eukaryota</taxon>
        <taxon>Metazoa</taxon>
        <taxon>Spiralia</taxon>
        <taxon>Lophotrochozoa</taxon>
        <taxon>Mollusca</taxon>
        <taxon>Gastropoda</taxon>
        <taxon>Heterobranchia</taxon>
        <taxon>Euthyneura</taxon>
        <taxon>Panpulmonata</taxon>
        <taxon>Hygrophila</taxon>
        <taxon>Lymnaeoidea</taxon>
        <taxon>Lymnaeidae</taxon>
        <taxon>Lymnaea</taxon>
    </lineage>
</organism>
<sequence length="104" mass="10942">MELPGARGASSRVVSVQKVGEPQNLTSTQSIGALPQPSQQLSPMQLAAQPTQPGALALSQLSPGVQKPPVATASKGSQTEPRKKPLRAYLCPFCKISMELGLEY</sequence>
<protein>
    <recommendedName>
        <fullName evidence="4">LITAF domain-containing protein</fullName>
    </recommendedName>
</protein>
<evidence type="ECO:0000313" key="2">
    <source>
        <dbReference type="EMBL" id="CAL1527647.1"/>
    </source>
</evidence>
<dbReference type="AlphaFoldDB" id="A0AAV2H1T7"/>
<keyword evidence="3" id="KW-1185">Reference proteome</keyword>
<dbReference type="EMBL" id="CAXITT010000020">
    <property type="protein sequence ID" value="CAL1527647.1"/>
    <property type="molecule type" value="Genomic_DNA"/>
</dbReference>